<feature type="transmembrane region" description="Helical" evidence="1">
    <location>
        <begin position="110"/>
        <end position="131"/>
    </location>
</feature>
<evidence type="ECO:0000256" key="1">
    <source>
        <dbReference type="SAM" id="Phobius"/>
    </source>
</evidence>
<proteinExistence type="predicted"/>
<dbReference type="InterPro" id="IPR018687">
    <property type="entry name" value="DUF2177_membr"/>
</dbReference>
<feature type="transmembrane region" description="Helical" evidence="1">
    <location>
        <begin position="75"/>
        <end position="90"/>
    </location>
</feature>
<keyword evidence="1" id="KW-0812">Transmembrane</keyword>
<dbReference type="AlphaFoldDB" id="A0A5R8QDY9"/>
<keyword evidence="3" id="KW-1185">Reference proteome</keyword>
<keyword evidence="1" id="KW-1133">Transmembrane helix</keyword>
<organism evidence="2 3">
    <name type="scientific">Culicoidibacter larvae</name>
    <dbReference type="NCBI Taxonomy" id="2579976"/>
    <lineage>
        <taxon>Bacteria</taxon>
        <taxon>Bacillati</taxon>
        <taxon>Bacillota</taxon>
        <taxon>Culicoidibacteria</taxon>
        <taxon>Culicoidibacterales</taxon>
        <taxon>Culicoidibacteraceae</taxon>
        <taxon>Culicoidibacter</taxon>
    </lineage>
</organism>
<dbReference type="InParanoid" id="A0A5R8QDY9"/>
<gene>
    <name evidence="2" type="ORF">FEZ08_05230</name>
</gene>
<dbReference type="RefSeq" id="WP_138190658.1">
    <property type="nucleotide sequence ID" value="NZ_VBWP01000003.1"/>
</dbReference>
<feature type="transmembrane region" description="Helical" evidence="1">
    <location>
        <begin position="7"/>
        <end position="24"/>
    </location>
</feature>
<dbReference type="Pfam" id="PF09945">
    <property type="entry name" value="DUF2177"/>
    <property type="match status" value="1"/>
</dbReference>
<evidence type="ECO:0000313" key="3">
    <source>
        <dbReference type="Proteomes" id="UP000306912"/>
    </source>
</evidence>
<reference evidence="2 3" key="1">
    <citation type="submission" date="2019-05" db="EMBL/GenBank/DDBJ databases">
        <title>Culicoidintestinum kansasii gen. nov., sp. nov. from the gastrointestinal tract of the biting midge, Culicoides sonorensis.</title>
        <authorList>
            <person name="Neupane S."/>
            <person name="Ghosh A."/>
            <person name="Gunther S."/>
            <person name="Martin K."/>
            <person name="Zurek L."/>
        </authorList>
    </citation>
    <scope>NUCLEOTIDE SEQUENCE [LARGE SCALE GENOMIC DNA]</scope>
    <source>
        <strain evidence="2 3">CS-1</strain>
    </source>
</reference>
<protein>
    <submittedName>
        <fullName evidence="2">DUF2177 family protein</fullName>
    </submittedName>
</protein>
<comment type="caution">
    <text evidence="2">The sequence shown here is derived from an EMBL/GenBank/DDBJ whole genome shotgun (WGS) entry which is preliminary data.</text>
</comment>
<name>A0A5R8QDY9_9FIRM</name>
<dbReference type="OrthoDB" id="166547at2"/>
<dbReference type="EMBL" id="VBWP01000003">
    <property type="protein sequence ID" value="TLG75451.1"/>
    <property type="molecule type" value="Genomic_DNA"/>
</dbReference>
<evidence type="ECO:0000313" key="2">
    <source>
        <dbReference type="EMBL" id="TLG75451.1"/>
    </source>
</evidence>
<feature type="transmembrane region" description="Helical" evidence="1">
    <location>
        <begin position="44"/>
        <end position="63"/>
    </location>
</feature>
<sequence length="132" mass="14793">MNYIKEYVIALIIFLIIDGIWLVFISKDLYKQALGPLMAGQVNFVAAIIFYLIFIAGMVFFVIHPAVLSGNVIEALLKGAFLGLICYATYDLTNLAALKDWPLHITIIDLLWGTFITSITSFITTYLVLLLK</sequence>
<dbReference type="Proteomes" id="UP000306912">
    <property type="component" value="Unassembled WGS sequence"/>
</dbReference>
<keyword evidence="1" id="KW-0472">Membrane</keyword>
<accession>A0A5R8QDY9</accession>